<dbReference type="AlphaFoldDB" id="A0A6A5T0K6"/>
<dbReference type="Proteomes" id="UP000800038">
    <property type="component" value="Unassembled WGS sequence"/>
</dbReference>
<evidence type="ECO:0000313" key="7">
    <source>
        <dbReference type="Proteomes" id="UP000800038"/>
    </source>
</evidence>
<protein>
    <submittedName>
        <fullName evidence="6">Uncharacterized protein</fullName>
    </submittedName>
</protein>
<evidence type="ECO:0000256" key="1">
    <source>
        <dbReference type="ARBA" id="ARBA00004141"/>
    </source>
</evidence>
<comment type="subcellular location">
    <subcellularLocation>
        <location evidence="1">Membrane</location>
        <topology evidence="1">Multi-pass membrane protein</topology>
    </subcellularLocation>
</comment>
<proteinExistence type="predicted"/>
<keyword evidence="7" id="KW-1185">Reference proteome</keyword>
<evidence type="ECO:0000256" key="5">
    <source>
        <dbReference type="SAM" id="Phobius"/>
    </source>
</evidence>
<keyword evidence="4 5" id="KW-0472">Membrane</keyword>
<dbReference type="SUPFAM" id="SSF103473">
    <property type="entry name" value="MFS general substrate transporter"/>
    <property type="match status" value="1"/>
</dbReference>
<feature type="transmembrane region" description="Helical" evidence="5">
    <location>
        <begin position="61"/>
        <end position="84"/>
    </location>
</feature>
<dbReference type="OrthoDB" id="10021397at2759"/>
<dbReference type="GO" id="GO:0022857">
    <property type="term" value="F:transmembrane transporter activity"/>
    <property type="evidence" value="ECO:0007669"/>
    <property type="project" value="TreeGrafter"/>
</dbReference>
<organism evidence="6 7">
    <name type="scientific">Clathrospora elynae</name>
    <dbReference type="NCBI Taxonomy" id="706981"/>
    <lineage>
        <taxon>Eukaryota</taxon>
        <taxon>Fungi</taxon>
        <taxon>Dikarya</taxon>
        <taxon>Ascomycota</taxon>
        <taxon>Pezizomycotina</taxon>
        <taxon>Dothideomycetes</taxon>
        <taxon>Pleosporomycetidae</taxon>
        <taxon>Pleosporales</taxon>
        <taxon>Diademaceae</taxon>
        <taxon>Clathrospora</taxon>
    </lineage>
</organism>
<dbReference type="PANTHER" id="PTHR23501">
    <property type="entry name" value="MAJOR FACILITATOR SUPERFAMILY"/>
    <property type="match status" value="1"/>
</dbReference>
<feature type="transmembrane region" description="Helical" evidence="5">
    <location>
        <begin position="30"/>
        <end position="49"/>
    </location>
</feature>
<reference evidence="6" key="1">
    <citation type="journal article" date="2020" name="Stud. Mycol.">
        <title>101 Dothideomycetes genomes: a test case for predicting lifestyles and emergence of pathogens.</title>
        <authorList>
            <person name="Haridas S."/>
            <person name="Albert R."/>
            <person name="Binder M."/>
            <person name="Bloem J."/>
            <person name="Labutti K."/>
            <person name="Salamov A."/>
            <person name="Andreopoulos B."/>
            <person name="Baker S."/>
            <person name="Barry K."/>
            <person name="Bills G."/>
            <person name="Bluhm B."/>
            <person name="Cannon C."/>
            <person name="Castanera R."/>
            <person name="Culley D."/>
            <person name="Daum C."/>
            <person name="Ezra D."/>
            <person name="Gonzalez J."/>
            <person name="Henrissat B."/>
            <person name="Kuo A."/>
            <person name="Liang C."/>
            <person name="Lipzen A."/>
            <person name="Lutzoni F."/>
            <person name="Magnuson J."/>
            <person name="Mondo S."/>
            <person name="Nolan M."/>
            <person name="Ohm R."/>
            <person name="Pangilinan J."/>
            <person name="Park H.-J."/>
            <person name="Ramirez L."/>
            <person name="Alfaro M."/>
            <person name="Sun H."/>
            <person name="Tritt A."/>
            <person name="Yoshinaga Y."/>
            <person name="Zwiers L.-H."/>
            <person name="Turgeon B."/>
            <person name="Goodwin S."/>
            <person name="Spatafora J."/>
            <person name="Crous P."/>
            <person name="Grigoriev I."/>
        </authorList>
    </citation>
    <scope>NUCLEOTIDE SEQUENCE</scope>
    <source>
        <strain evidence="6">CBS 161.51</strain>
    </source>
</reference>
<dbReference type="GO" id="GO:0005886">
    <property type="term" value="C:plasma membrane"/>
    <property type="evidence" value="ECO:0007669"/>
    <property type="project" value="TreeGrafter"/>
</dbReference>
<dbReference type="EMBL" id="ML976009">
    <property type="protein sequence ID" value="KAF1945514.1"/>
    <property type="molecule type" value="Genomic_DNA"/>
</dbReference>
<sequence>MWIGMLLLTIGFCFFITFDAYTSTRKAVGFLIVGGLGLSILFEALLIAIQSQPEQQNVASATATFSFVLNIALSISTIIGGTIFQNSINNRASSLRGAGLPEDLLLQLDEDSATANFMFPGALEDPDWELA</sequence>
<evidence type="ECO:0000256" key="3">
    <source>
        <dbReference type="ARBA" id="ARBA00022989"/>
    </source>
</evidence>
<dbReference type="InterPro" id="IPR036259">
    <property type="entry name" value="MFS_trans_sf"/>
</dbReference>
<evidence type="ECO:0000256" key="2">
    <source>
        <dbReference type="ARBA" id="ARBA00022692"/>
    </source>
</evidence>
<dbReference type="PANTHER" id="PTHR23501:SF158">
    <property type="entry name" value="TRANSPORTER, PUTATIVE (AFU_ORTHOLOGUE AFUA_5G14490)-RELATED"/>
    <property type="match status" value="1"/>
</dbReference>
<evidence type="ECO:0000256" key="4">
    <source>
        <dbReference type="ARBA" id="ARBA00023136"/>
    </source>
</evidence>
<gene>
    <name evidence="6" type="ORF">EJ02DRAFT_431600</name>
</gene>
<accession>A0A6A5T0K6</accession>
<evidence type="ECO:0000313" key="6">
    <source>
        <dbReference type="EMBL" id="KAF1945514.1"/>
    </source>
</evidence>
<keyword evidence="2 5" id="KW-0812">Transmembrane</keyword>
<name>A0A6A5T0K6_9PLEO</name>
<keyword evidence="3 5" id="KW-1133">Transmembrane helix</keyword>